<protein>
    <recommendedName>
        <fullName evidence="1">Glyoxalase-like domain-containing protein</fullName>
    </recommendedName>
</protein>
<dbReference type="SUPFAM" id="SSF54593">
    <property type="entry name" value="Glyoxalase/Bleomycin resistance protein/Dihydroxybiphenyl dioxygenase"/>
    <property type="match status" value="1"/>
</dbReference>
<accession>A0A037ZLJ0</accession>
<dbReference type="InterPro" id="IPR029068">
    <property type="entry name" value="Glyas_Bleomycin-R_OHBP_Dase"/>
</dbReference>
<feature type="domain" description="Glyoxalase-like" evidence="1">
    <location>
        <begin position="3"/>
        <end position="175"/>
    </location>
</feature>
<evidence type="ECO:0000313" key="2">
    <source>
        <dbReference type="EMBL" id="KAJ56504.1"/>
    </source>
</evidence>
<dbReference type="EMBL" id="JFKE01000002">
    <property type="protein sequence ID" value="KAJ56504.1"/>
    <property type="molecule type" value="Genomic_DNA"/>
</dbReference>
<dbReference type="InterPro" id="IPR025870">
    <property type="entry name" value="Glyoxalase-like_dom"/>
</dbReference>
<dbReference type="STRING" id="1454373.ACMU_06060"/>
<name>A0A037ZLJ0_9RHOB</name>
<keyword evidence="3" id="KW-1185">Reference proteome</keyword>
<evidence type="ECO:0000313" key="3">
    <source>
        <dbReference type="Proteomes" id="UP000026249"/>
    </source>
</evidence>
<proteinExistence type="predicted"/>
<evidence type="ECO:0000259" key="1">
    <source>
        <dbReference type="Pfam" id="PF13468"/>
    </source>
</evidence>
<dbReference type="Pfam" id="PF13468">
    <property type="entry name" value="Glyoxalase_3"/>
    <property type="match status" value="1"/>
</dbReference>
<dbReference type="AlphaFoldDB" id="A0A037ZLJ0"/>
<organism evidence="2 3">
    <name type="scientific">Actibacterium mucosum KCTC 23349</name>
    <dbReference type="NCBI Taxonomy" id="1454373"/>
    <lineage>
        <taxon>Bacteria</taxon>
        <taxon>Pseudomonadati</taxon>
        <taxon>Pseudomonadota</taxon>
        <taxon>Alphaproteobacteria</taxon>
        <taxon>Rhodobacterales</taxon>
        <taxon>Roseobacteraceae</taxon>
        <taxon>Actibacterium</taxon>
    </lineage>
</organism>
<sequence length="204" mass="22236">MRMDHLVVSCTDLEQGATAIEHLLGVPLEPGGQHPKFGTHNRLLSLGPAEYFEVIAVNPSAPAPGRPRWFDLDRFAGPPRLSHWALRCDDAEAVQGALGFDETPVLELSRGDLRWQMAVPEDGRIAFDGAAPALLSWPPDVQHPAERLPDRGCRLTRLEVIHPDAAALTVALDHVLDPRIVVLKGPAKQLRAQIETPGGSVWIS</sequence>
<dbReference type="Gene3D" id="3.10.180.10">
    <property type="entry name" value="2,3-Dihydroxybiphenyl 1,2-Dioxygenase, domain 1"/>
    <property type="match status" value="1"/>
</dbReference>
<gene>
    <name evidence="2" type="ORF">ACMU_06060</name>
</gene>
<dbReference type="Proteomes" id="UP000026249">
    <property type="component" value="Unassembled WGS sequence"/>
</dbReference>
<comment type="caution">
    <text evidence="2">The sequence shown here is derived from an EMBL/GenBank/DDBJ whole genome shotgun (WGS) entry which is preliminary data.</text>
</comment>
<reference evidence="2 3" key="1">
    <citation type="submission" date="2014-03" db="EMBL/GenBank/DDBJ databases">
        <title>Draft Genome Sequence of Actibacterium mucosum KCTC 23349, a Marine Alphaproteobacterium with Complex Ionic Requirements Isolated from Mediterranean Seawater at Malvarrosa Beach, Valencia, Spain.</title>
        <authorList>
            <person name="Arahal D.R."/>
            <person name="Shao Z."/>
            <person name="Lai Q."/>
            <person name="Pujalte M.J."/>
        </authorList>
    </citation>
    <scope>NUCLEOTIDE SEQUENCE [LARGE SCALE GENOMIC DNA]</scope>
    <source>
        <strain evidence="2 3">KCTC 23349</strain>
    </source>
</reference>